<dbReference type="Proteomes" id="UP000194761">
    <property type="component" value="Unassembled WGS sequence"/>
</dbReference>
<sequence length="285" mass="31609">MAADTSPTVRRRRLASELRRLRIEHGLSMQEVAERMDLTAASISRMETGRRGIRPRDLRAFLDMYGVAETGREPLLALAKEARQRGWWQNYGDVLPGEYATLIGLEAEAASTRTYQQTLVPGLLQTAEYARSVIAASRPGDTPEDVERRASVRMERQKRLTGQDPLELSVILGEGVVHQHVGTAQITADQFHHLAEANRRPNVMIQILPYRAGAHPAMTGSFTIVGFPAPSDLDVIYLENMSSGLYLEDAADVRRYVTVFDYLRAAALSPADTTAMLMDASKILS</sequence>
<dbReference type="InterPro" id="IPR001387">
    <property type="entry name" value="Cro/C1-type_HTH"/>
</dbReference>
<dbReference type="RefSeq" id="WP_086576060.1">
    <property type="nucleotide sequence ID" value="NZ_NGFP01000127.1"/>
</dbReference>
<dbReference type="Gene3D" id="1.10.260.40">
    <property type="entry name" value="lambda repressor-like DNA-binding domains"/>
    <property type="match status" value="1"/>
</dbReference>
<dbReference type="EMBL" id="NGFP01000127">
    <property type="protein sequence ID" value="OUC93705.1"/>
    <property type="molecule type" value="Genomic_DNA"/>
</dbReference>
<accession>A0A243RG25</accession>
<dbReference type="Pfam" id="PF19054">
    <property type="entry name" value="DUF5753"/>
    <property type="match status" value="1"/>
</dbReference>
<dbReference type="SUPFAM" id="SSF47413">
    <property type="entry name" value="lambda repressor-like DNA-binding domains"/>
    <property type="match status" value="1"/>
</dbReference>
<protein>
    <recommendedName>
        <fullName evidence="1">HTH cro/C1-type domain-containing protein</fullName>
    </recommendedName>
</protein>
<evidence type="ECO:0000313" key="3">
    <source>
        <dbReference type="Proteomes" id="UP000194761"/>
    </source>
</evidence>
<dbReference type="InterPro" id="IPR010982">
    <property type="entry name" value="Lambda_DNA-bd_dom_sf"/>
</dbReference>
<dbReference type="InterPro" id="IPR043917">
    <property type="entry name" value="DUF5753"/>
</dbReference>
<gene>
    <name evidence="2" type="ORF">CA984_25350</name>
</gene>
<comment type="caution">
    <text evidence="2">The sequence shown here is derived from an EMBL/GenBank/DDBJ whole genome shotgun (WGS) entry which is preliminary data.</text>
</comment>
<name>A0A243RG25_9ACTN</name>
<feature type="domain" description="HTH cro/C1-type" evidence="1">
    <location>
        <begin position="18"/>
        <end position="72"/>
    </location>
</feature>
<reference evidence="2 3" key="1">
    <citation type="submission" date="2017-05" db="EMBL/GenBank/DDBJ databases">
        <title>Biotechnological potential of actinobacteria isolated from South African environments.</title>
        <authorList>
            <person name="Le Roes-Hill M."/>
            <person name="Prins A."/>
            <person name="Durrell K.A."/>
        </authorList>
    </citation>
    <scope>NUCLEOTIDE SEQUENCE [LARGE SCALE GENOMIC DNA]</scope>
    <source>
        <strain evidence="2">M26</strain>
    </source>
</reference>
<dbReference type="GO" id="GO:0003677">
    <property type="term" value="F:DNA binding"/>
    <property type="evidence" value="ECO:0007669"/>
    <property type="project" value="InterPro"/>
</dbReference>
<keyword evidence="3" id="KW-1185">Reference proteome</keyword>
<dbReference type="Pfam" id="PF13560">
    <property type="entry name" value="HTH_31"/>
    <property type="match status" value="1"/>
</dbReference>
<proteinExistence type="predicted"/>
<dbReference type="PROSITE" id="PS50943">
    <property type="entry name" value="HTH_CROC1"/>
    <property type="match status" value="1"/>
</dbReference>
<organism evidence="2 3">
    <name type="scientific">Streptosporangium minutum</name>
    <dbReference type="NCBI Taxonomy" id="569862"/>
    <lineage>
        <taxon>Bacteria</taxon>
        <taxon>Bacillati</taxon>
        <taxon>Actinomycetota</taxon>
        <taxon>Actinomycetes</taxon>
        <taxon>Streptosporangiales</taxon>
        <taxon>Streptosporangiaceae</taxon>
        <taxon>Streptosporangium</taxon>
    </lineage>
</organism>
<dbReference type="CDD" id="cd00093">
    <property type="entry name" value="HTH_XRE"/>
    <property type="match status" value="1"/>
</dbReference>
<dbReference type="SMART" id="SM00530">
    <property type="entry name" value="HTH_XRE"/>
    <property type="match status" value="1"/>
</dbReference>
<evidence type="ECO:0000259" key="1">
    <source>
        <dbReference type="PROSITE" id="PS50943"/>
    </source>
</evidence>
<dbReference type="AlphaFoldDB" id="A0A243RG25"/>
<evidence type="ECO:0000313" key="2">
    <source>
        <dbReference type="EMBL" id="OUC93705.1"/>
    </source>
</evidence>